<evidence type="ECO:0000313" key="6">
    <source>
        <dbReference type="EMBL" id="KDR07730.1"/>
    </source>
</evidence>
<feature type="domain" description="PDZ" evidence="5">
    <location>
        <begin position="92"/>
        <end position="171"/>
    </location>
</feature>
<dbReference type="eggNOG" id="KOG3129">
    <property type="taxonomic scope" value="Eukaryota"/>
</dbReference>
<evidence type="ECO:0000259" key="5">
    <source>
        <dbReference type="SMART" id="SM00228"/>
    </source>
</evidence>
<keyword evidence="3" id="KW-0143">Chaperone</keyword>
<evidence type="ECO:0000256" key="4">
    <source>
        <dbReference type="ARBA" id="ARBA00030007"/>
    </source>
</evidence>
<dbReference type="AlphaFoldDB" id="A0A067QHC4"/>
<dbReference type="FunCoup" id="A0A067QHC4">
    <property type="interactions" value="2477"/>
</dbReference>
<evidence type="ECO:0000256" key="2">
    <source>
        <dbReference type="ARBA" id="ARBA00014937"/>
    </source>
</evidence>
<dbReference type="PANTHER" id="PTHR12651">
    <property type="entry name" value="26S PROTEASOME NON-ATPASE REGULATORY SUBUNIT 9"/>
    <property type="match status" value="1"/>
</dbReference>
<name>A0A067QHC4_ZOONE</name>
<dbReference type="InParanoid" id="A0A067QHC4"/>
<organism evidence="6 7">
    <name type="scientific">Zootermopsis nevadensis</name>
    <name type="common">Dampwood termite</name>
    <dbReference type="NCBI Taxonomy" id="136037"/>
    <lineage>
        <taxon>Eukaryota</taxon>
        <taxon>Metazoa</taxon>
        <taxon>Ecdysozoa</taxon>
        <taxon>Arthropoda</taxon>
        <taxon>Hexapoda</taxon>
        <taxon>Insecta</taxon>
        <taxon>Pterygota</taxon>
        <taxon>Neoptera</taxon>
        <taxon>Polyneoptera</taxon>
        <taxon>Dictyoptera</taxon>
        <taxon>Blattodea</taxon>
        <taxon>Blattoidea</taxon>
        <taxon>Termitoidae</taxon>
        <taxon>Termopsidae</taxon>
        <taxon>Zootermopsis</taxon>
    </lineage>
</organism>
<comment type="similarity">
    <text evidence="1">Belongs to the proteasome subunit p27 family.</text>
</comment>
<accession>A0A067QHC4</accession>
<dbReference type="GO" id="GO:0005634">
    <property type="term" value="C:nucleus"/>
    <property type="evidence" value="ECO:0007669"/>
    <property type="project" value="TreeGrafter"/>
</dbReference>
<evidence type="ECO:0000313" key="7">
    <source>
        <dbReference type="Proteomes" id="UP000027135"/>
    </source>
</evidence>
<dbReference type="InterPro" id="IPR001478">
    <property type="entry name" value="PDZ"/>
</dbReference>
<dbReference type="InterPro" id="IPR041489">
    <property type="entry name" value="PDZ_6"/>
</dbReference>
<dbReference type="OMA" id="DWGGRGM"/>
<dbReference type="PANTHER" id="PTHR12651:SF1">
    <property type="entry name" value="26S PROTEASOME NON-ATPASE REGULATORY SUBUNIT 9"/>
    <property type="match status" value="1"/>
</dbReference>
<dbReference type="SUPFAM" id="SSF50156">
    <property type="entry name" value="PDZ domain-like"/>
    <property type="match status" value="1"/>
</dbReference>
<reference evidence="6 7" key="1">
    <citation type="journal article" date="2014" name="Nat. Commun.">
        <title>Molecular traces of alternative social organization in a termite genome.</title>
        <authorList>
            <person name="Terrapon N."/>
            <person name="Li C."/>
            <person name="Robertson H.M."/>
            <person name="Ji L."/>
            <person name="Meng X."/>
            <person name="Booth W."/>
            <person name="Chen Z."/>
            <person name="Childers C.P."/>
            <person name="Glastad K.M."/>
            <person name="Gokhale K."/>
            <person name="Gowin J."/>
            <person name="Gronenberg W."/>
            <person name="Hermansen R.A."/>
            <person name="Hu H."/>
            <person name="Hunt B.G."/>
            <person name="Huylmans A.K."/>
            <person name="Khalil S.M."/>
            <person name="Mitchell R.D."/>
            <person name="Munoz-Torres M.C."/>
            <person name="Mustard J.A."/>
            <person name="Pan H."/>
            <person name="Reese J.T."/>
            <person name="Scharf M.E."/>
            <person name="Sun F."/>
            <person name="Vogel H."/>
            <person name="Xiao J."/>
            <person name="Yang W."/>
            <person name="Yang Z."/>
            <person name="Yang Z."/>
            <person name="Zhou J."/>
            <person name="Zhu J."/>
            <person name="Brent C.S."/>
            <person name="Elsik C.G."/>
            <person name="Goodisman M.A."/>
            <person name="Liberles D.A."/>
            <person name="Roe R.M."/>
            <person name="Vargo E.L."/>
            <person name="Vilcinskas A."/>
            <person name="Wang J."/>
            <person name="Bornberg-Bauer E."/>
            <person name="Korb J."/>
            <person name="Zhang G."/>
            <person name="Liebig J."/>
        </authorList>
    </citation>
    <scope>NUCLEOTIDE SEQUENCE [LARGE SCALE GENOMIC DNA]</scope>
    <source>
        <tissue evidence="6">Whole organism</tissue>
    </source>
</reference>
<protein>
    <recommendedName>
        <fullName evidence="2">26S proteasome non-ATPase regulatory subunit 9</fullName>
    </recommendedName>
    <alternativeName>
        <fullName evidence="4">26S proteasome regulatory subunit p27</fullName>
    </alternativeName>
</protein>
<keyword evidence="7" id="KW-1185">Reference proteome</keyword>
<dbReference type="GO" id="GO:0005737">
    <property type="term" value="C:cytoplasm"/>
    <property type="evidence" value="ECO:0007669"/>
    <property type="project" value="TreeGrafter"/>
</dbReference>
<proteinExistence type="inferred from homology"/>
<dbReference type="InterPro" id="IPR040815">
    <property type="entry name" value="Nas2_N"/>
</dbReference>
<dbReference type="Gene3D" id="2.30.42.10">
    <property type="match status" value="1"/>
</dbReference>
<dbReference type="OrthoDB" id="72325at2759"/>
<dbReference type="GO" id="GO:0070682">
    <property type="term" value="P:proteasome regulatory particle assembly"/>
    <property type="evidence" value="ECO:0007669"/>
    <property type="project" value="InterPro"/>
</dbReference>
<dbReference type="Pfam" id="PF18265">
    <property type="entry name" value="Nas2_N"/>
    <property type="match status" value="1"/>
</dbReference>
<dbReference type="STRING" id="136037.A0A067QHC4"/>
<dbReference type="Pfam" id="PF17820">
    <property type="entry name" value="PDZ_6"/>
    <property type="match status" value="1"/>
</dbReference>
<dbReference type="GO" id="GO:0000502">
    <property type="term" value="C:proteasome complex"/>
    <property type="evidence" value="ECO:0007669"/>
    <property type="project" value="UniProtKB-KW"/>
</dbReference>
<dbReference type="EMBL" id="KK853419">
    <property type="protein sequence ID" value="KDR07730.1"/>
    <property type="molecule type" value="Genomic_DNA"/>
</dbReference>
<dbReference type="InterPro" id="IPR035269">
    <property type="entry name" value="PSMD9"/>
</dbReference>
<dbReference type="SMART" id="SM00228">
    <property type="entry name" value="PDZ"/>
    <property type="match status" value="1"/>
</dbReference>
<dbReference type="Gene3D" id="6.10.140.1710">
    <property type="match status" value="1"/>
</dbReference>
<evidence type="ECO:0000256" key="3">
    <source>
        <dbReference type="ARBA" id="ARBA00023186"/>
    </source>
</evidence>
<dbReference type="FunFam" id="2.30.42.10:FF:000107">
    <property type="entry name" value="26S proteasome non-ATPase regulatory subunit 9"/>
    <property type="match status" value="1"/>
</dbReference>
<evidence type="ECO:0000256" key="1">
    <source>
        <dbReference type="ARBA" id="ARBA00005256"/>
    </source>
</evidence>
<gene>
    <name evidence="6" type="ORF">L798_02646</name>
</gene>
<dbReference type="Proteomes" id="UP000027135">
    <property type="component" value="Unassembled WGS sequence"/>
</dbReference>
<keyword evidence="6" id="KW-0647">Proteasome</keyword>
<dbReference type="InterPro" id="IPR036034">
    <property type="entry name" value="PDZ_sf"/>
</dbReference>
<sequence length="201" mass="22343">MEANVTRDSVLALIHEKEKIENEISQFKSVLDRNSVGMTEALVDDCGYPRQDIDVYQVRDARHKIICLMNDLKGVMLKIEQNLHILHGQQREGVGLPVDPSTSAVQHTEPIARVNFVAPHSPAEEAGICVEDLIVEFGSVNAGNLKSLQDISTVVQHTQGRSVSIRVKRHDKMVRLSLTPHVWSGRGLLGCNIIPVETVER</sequence>